<organism evidence="2 3">
    <name type="scientific">Bacteroides clarus YIT 12056</name>
    <dbReference type="NCBI Taxonomy" id="762984"/>
    <lineage>
        <taxon>Bacteria</taxon>
        <taxon>Pseudomonadati</taxon>
        <taxon>Bacteroidota</taxon>
        <taxon>Bacteroidia</taxon>
        <taxon>Bacteroidales</taxon>
        <taxon>Bacteroidaceae</taxon>
        <taxon>Bacteroides</taxon>
    </lineage>
</organism>
<protein>
    <submittedName>
        <fullName evidence="2">Conserved domain protein</fullName>
    </submittedName>
</protein>
<sequence length="57" mass="6175">MQLEASRNRRRVKYSFSCSVFKIIADRKAKSVPSGQEGITQGGVSEIGHSPCSFADG</sequence>
<dbReference type="EMBL" id="AFBM01000004">
    <property type="protein sequence ID" value="EGF54636.1"/>
    <property type="molecule type" value="Genomic_DNA"/>
</dbReference>
<accession>A0ABN0CSC5</accession>
<comment type="caution">
    <text evidence="2">The sequence shown here is derived from an EMBL/GenBank/DDBJ whole genome shotgun (WGS) entry which is preliminary data.</text>
</comment>
<gene>
    <name evidence="2" type="ORF">HMPREF9445_00295</name>
</gene>
<evidence type="ECO:0000313" key="3">
    <source>
        <dbReference type="Proteomes" id="UP000010321"/>
    </source>
</evidence>
<feature type="region of interest" description="Disordered" evidence="1">
    <location>
        <begin position="29"/>
        <end position="57"/>
    </location>
</feature>
<keyword evidence="3" id="KW-1185">Reference proteome</keyword>
<name>A0ABN0CSC5_9BACE</name>
<proteinExistence type="predicted"/>
<feature type="compositionally biased region" description="Polar residues" evidence="1">
    <location>
        <begin position="33"/>
        <end position="43"/>
    </location>
</feature>
<evidence type="ECO:0000256" key="1">
    <source>
        <dbReference type="SAM" id="MobiDB-lite"/>
    </source>
</evidence>
<reference evidence="2 3" key="1">
    <citation type="submission" date="2011-02" db="EMBL/GenBank/DDBJ databases">
        <authorList>
            <person name="Weinstock G."/>
            <person name="Sodergren E."/>
            <person name="Clifton S."/>
            <person name="Fulton L."/>
            <person name="Fulton B."/>
            <person name="Courtney L."/>
            <person name="Fronick C."/>
            <person name="Harrison M."/>
            <person name="Strong C."/>
            <person name="Farmer C."/>
            <person name="Delahaunty K."/>
            <person name="Markovic C."/>
            <person name="Hall O."/>
            <person name="Minx P."/>
            <person name="Tomlinson C."/>
            <person name="Mitreva M."/>
            <person name="Hou S."/>
            <person name="Chen J."/>
            <person name="Wollam A."/>
            <person name="Pepin K.H."/>
            <person name="Johnson M."/>
            <person name="Bhonagiri V."/>
            <person name="Zhang X."/>
            <person name="Suruliraj S."/>
            <person name="Warren W."/>
            <person name="Chinwalla A."/>
            <person name="Mardis E.R."/>
            <person name="Wilson R.K."/>
        </authorList>
    </citation>
    <scope>NUCLEOTIDE SEQUENCE [LARGE SCALE GENOMIC DNA]</scope>
    <source>
        <strain evidence="2 3">YIT 12056</strain>
    </source>
</reference>
<dbReference type="Proteomes" id="UP000010321">
    <property type="component" value="Unassembled WGS sequence"/>
</dbReference>
<evidence type="ECO:0000313" key="2">
    <source>
        <dbReference type="EMBL" id="EGF54636.1"/>
    </source>
</evidence>